<gene>
    <name evidence="2" type="ORF">MED297_17408</name>
</gene>
<dbReference type="AlphaFoldDB" id="A4BFP7"/>
<dbReference type="Proteomes" id="UP000005953">
    <property type="component" value="Unassembled WGS sequence"/>
</dbReference>
<proteinExistence type="predicted"/>
<dbReference type="InterPro" id="IPR009739">
    <property type="entry name" value="LprI-like_N"/>
</dbReference>
<protein>
    <recommendedName>
        <fullName evidence="1">Lysozyme inhibitor LprI-like N-terminal domain-containing protein</fullName>
    </recommendedName>
</protein>
<comment type="caution">
    <text evidence="2">The sequence shown here is derived from an EMBL/GenBank/DDBJ whole genome shotgun (WGS) entry which is preliminary data.</text>
</comment>
<reference evidence="2 3" key="1">
    <citation type="submission" date="2006-02" db="EMBL/GenBank/DDBJ databases">
        <authorList>
            <person name="Pinhassi J."/>
            <person name="Pedros-Alio C."/>
            <person name="Ferriera S."/>
            <person name="Johnson J."/>
            <person name="Kravitz S."/>
            <person name="Halpern A."/>
            <person name="Remington K."/>
            <person name="Beeson K."/>
            <person name="Tran B."/>
            <person name="Rogers Y.-H."/>
            <person name="Friedman R."/>
            <person name="Venter J.C."/>
        </authorList>
    </citation>
    <scope>NUCLEOTIDE SEQUENCE [LARGE SCALE GENOMIC DNA]</scope>
    <source>
        <strain evidence="2 3">MED297</strain>
    </source>
</reference>
<name>A4BFP7_9GAMM</name>
<evidence type="ECO:0000313" key="2">
    <source>
        <dbReference type="EMBL" id="EAR09142.1"/>
    </source>
</evidence>
<dbReference type="Gene3D" id="1.20.1270.180">
    <property type="match status" value="1"/>
</dbReference>
<feature type="domain" description="Lysozyme inhibitor LprI-like N-terminal" evidence="1">
    <location>
        <begin position="1"/>
        <end position="84"/>
    </location>
</feature>
<sequence length="93" mass="10694">MTNCTNVALAEWDDELNRIYRELRLQLGEGARDSLLIAQRKWIEYKEAEIQNINAIYGSLDGTMYIPMRANAILTITKSRTLELKSYLALVSK</sequence>
<dbReference type="EMBL" id="AAOE01000013">
    <property type="protein sequence ID" value="EAR09142.1"/>
    <property type="molecule type" value="Genomic_DNA"/>
</dbReference>
<organism evidence="2 3">
    <name type="scientific">Reinekea blandensis MED297</name>
    <dbReference type="NCBI Taxonomy" id="314283"/>
    <lineage>
        <taxon>Bacteria</taxon>
        <taxon>Pseudomonadati</taxon>
        <taxon>Pseudomonadota</taxon>
        <taxon>Gammaproteobacteria</taxon>
        <taxon>Oceanospirillales</taxon>
        <taxon>Saccharospirillaceae</taxon>
        <taxon>Reinekea</taxon>
    </lineage>
</organism>
<accession>A4BFP7</accession>
<keyword evidence="3" id="KW-1185">Reference proteome</keyword>
<dbReference type="STRING" id="314283.MED297_17408"/>
<dbReference type="HOGENOM" id="CLU_2397497_0_0_6"/>
<evidence type="ECO:0000313" key="3">
    <source>
        <dbReference type="Proteomes" id="UP000005953"/>
    </source>
</evidence>
<evidence type="ECO:0000259" key="1">
    <source>
        <dbReference type="Pfam" id="PF07007"/>
    </source>
</evidence>
<dbReference type="Pfam" id="PF07007">
    <property type="entry name" value="LprI"/>
    <property type="match status" value="1"/>
</dbReference>